<proteinExistence type="predicted"/>
<evidence type="ECO:0000313" key="1">
    <source>
        <dbReference type="EMBL" id="MDB1126089.1"/>
    </source>
</evidence>
<evidence type="ECO:0000313" key="2">
    <source>
        <dbReference type="Proteomes" id="UP001210678"/>
    </source>
</evidence>
<comment type="caution">
    <text evidence="1">The sequence shown here is derived from an EMBL/GenBank/DDBJ whole genome shotgun (WGS) entry which is preliminary data.</text>
</comment>
<dbReference type="RefSeq" id="WP_272140401.1">
    <property type="nucleotide sequence ID" value="NZ_JAQLOI010000003.1"/>
</dbReference>
<dbReference type="Proteomes" id="UP001210678">
    <property type="component" value="Unassembled WGS sequence"/>
</dbReference>
<gene>
    <name evidence="1" type="ORF">PGX00_21435</name>
</gene>
<protein>
    <submittedName>
        <fullName evidence="1">DUF3024 domain-containing protein</fullName>
    </submittedName>
</protein>
<keyword evidence="2" id="KW-1185">Reference proteome</keyword>
<organism evidence="1 2">
    <name type="scientific">Vibrio algarum</name>
    <dbReference type="NCBI Taxonomy" id="3020714"/>
    <lineage>
        <taxon>Bacteria</taxon>
        <taxon>Pseudomonadati</taxon>
        <taxon>Pseudomonadota</taxon>
        <taxon>Gammaproteobacteria</taxon>
        <taxon>Vibrionales</taxon>
        <taxon>Vibrionaceae</taxon>
        <taxon>Vibrio</taxon>
    </lineage>
</organism>
<sequence>MHISEIEQFRLEKAVRAMCSSRNQSILAEMGKVQYEIYSEGVIFSKLCFLLDSSHINAEFPIAKLEYDHDKNLWNLYLAEREEGSTELLAWIPYPKLQPNAEFTHLLNEIELDPYQIIW</sequence>
<reference evidence="1 2" key="1">
    <citation type="submission" date="2023-01" db="EMBL/GenBank/DDBJ databases">
        <title>Vibrio sp. KJ40-1 sp.nov, isolated from marine algae.</title>
        <authorList>
            <person name="Butt M."/>
            <person name="Kim J.M.J."/>
            <person name="Jeon C.O.C."/>
        </authorList>
    </citation>
    <scope>NUCLEOTIDE SEQUENCE [LARGE SCALE GENOMIC DNA]</scope>
    <source>
        <strain evidence="1 2">KJ40-1</strain>
    </source>
</reference>
<dbReference type="EMBL" id="JAQLOI010000003">
    <property type="protein sequence ID" value="MDB1126089.1"/>
    <property type="molecule type" value="Genomic_DNA"/>
</dbReference>
<name>A0ABT4YYI1_9VIBR</name>
<dbReference type="Pfam" id="PF11225">
    <property type="entry name" value="DUF3024"/>
    <property type="match status" value="1"/>
</dbReference>
<accession>A0ABT4YYI1</accession>
<dbReference type="InterPro" id="IPR021388">
    <property type="entry name" value="DUF3024"/>
</dbReference>